<reference evidence="1" key="1">
    <citation type="submission" date="2018-04" db="EMBL/GenBank/DDBJ databases">
        <title>Whole genome sequencing of Hypsizygus marmoreus.</title>
        <authorList>
            <person name="Choi I.-G."/>
            <person name="Min B."/>
            <person name="Kim J.-G."/>
            <person name="Kim S."/>
            <person name="Oh Y.-L."/>
            <person name="Kong W.-S."/>
            <person name="Park H."/>
            <person name="Jeong J."/>
            <person name="Song E.-S."/>
        </authorList>
    </citation>
    <scope>NUCLEOTIDE SEQUENCE [LARGE SCALE GENOMIC DNA]</scope>
    <source>
        <strain evidence="1">51987-8</strain>
    </source>
</reference>
<dbReference type="InterPro" id="IPR025332">
    <property type="entry name" value="DUF4238"/>
</dbReference>
<protein>
    <submittedName>
        <fullName evidence="1">Uncharacterized protein</fullName>
    </submittedName>
</protein>
<dbReference type="AlphaFoldDB" id="A0A369JEN1"/>
<sequence length="571" mass="65950">MSLAITSSIWDHRTRDRYHHFIPRFILRRYQSNPELSKGPKEAILCYGLQDRTLRTCLIARVYGVHNLYRDLRLPDVDELERLLADLEYHASRILVSIHNRPPGSQRTIEIIRDELDILKKFLFVMYFRRDKLYRSDVRENHLQSRAVHDWMACFRTHYGLQSPLEVWMFALRYYILVPHFKICLEASELHRKFEKGELYSMMMGLRKMPPEVHHCLSVAYAQQDTDYFIGFWEAPVGTEFVLSSNSFGVWEGFLEAGPVLHRMFVVSPRFAIVLRHKTMLPEKLVTTSPIVRSAFSDIPLHPAHVQYVNAKERFAPHIQHELDRFTFQVTMLSESQMHVFNAVILEHAGVESDSSITFLSESYMLQTVRAYCSLKTDSIWNILDRPKYEPLIEQLLCSIQSSLLPVAVPNAPLWIPDDTTAASDVEGLIHNITQKKQVFQSGYDRSLALLRCIKQSWDAPPPFALEYRQLFEKIVQRCLHQSELHRYRSAPTTLCASLPNPLSERLFAALRSFVRSLGVHIPSANNLKFQLLSEVVLVGFLQWASSDAQLLSSLRRRNPALASAVSAATI</sequence>
<dbReference type="Pfam" id="PF14022">
    <property type="entry name" value="DUF4238"/>
    <property type="match status" value="1"/>
</dbReference>
<comment type="caution">
    <text evidence="1">The sequence shown here is derived from an EMBL/GenBank/DDBJ whole genome shotgun (WGS) entry which is preliminary data.</text>
</comment>
<evidence type="ECO:0000313" key="2">
    <source>
        <dbReference type="Proteomes" id="UP000076154"/>
    </source>
</evidence>
<dbReference type="InParanoid" id="A0A369JEN1"/>
<dbReference type="STRING" id="39966.A0A369JEN1"/>
<gene>
    <name evidence="1" type="ORF">Hypma_013266</name>
</gene>
<proteinExistence type="predicted"/>
<organism evidence="1 2">
    <name type="scientific">Hypsizygus marmoreus</name>
    <name type="common">White beech mushroom</name>
    <name type="synonym">Agaricus marmoreus</name>
    <dbReference type="NCBI Taxonomy" id="39966"/>
    <lineage>
        <taxon>Eukaryota</taxon>
        <taxon>Fungi</taxon>
        <taxon>Dikarya</taxon>
        <taxon>Basidiomycota</taxon>
        <taxon>Agaricomycotina</taxon>
        <taxon>Agaricomycetes</taxon>
        <taxon>Agaricomycetidae</taxon>
        <taxon>Agaricales</taxon>
        <taxon>Tricholomatineae</taxon>
        <taxon>Lyophyllaceae</taxon>
        <taxon>Hypsizygus</taxon>
    </lineage>
</organism>
<dbReference type="Proteomes" id="UP000076154">
    <property type="component" value="Unassembled WGS sequence"/>
</dbReference>
<accession>A0A369JEN1</accession>
<dbReference type="EMBL" id="LUEZ02000077">
    <property type="protein sequence ID" value="RDB19660.1"/>
    <property type="molecule type" value="Genomic_DNA"/>
</dbReference>
<dbReference type="OrthoDB" id="5340163at2759"/>
<evidence type="ECO:0000313" key="1">
    <source>
        <dbReference type="EMBL" id="RDB19660.1"/>
    </source>
</evidence>
<name>A0A369JEN1_HYPMA</name>
<keyword evidence="2" id="KW-1185">Reference proteome</keyword>